<feature type="transmembrane region" description="Helical" evidence="1">
    <location>
        <begin position="30"/>
        <end position="51"/>
    </location>
</feature>
<comment type="caution">
    <text evidence="2">The sequence shown here is derived from an EMBL/GenBank/DDBJ whole genome shotgun (WGS) entry which is preliminary data.</text>
</comment>
<reference evidence="2 3" key="1">
    <citation type="submission" date="2020-08" db="EMBL/GenBank/DDBJ databases">
        <title>Genomic Encyclopedia of Type Strains, Phase IV (KMG-IV): sequencing the most valuable type-strain genomes for metagenomic binning, comparative biology and taxonomic classification.</title>
        <authorList>
            <person name="Goeker M."/>
        </authorList>
    </citation>
    <scope>NUCLEOTIDE SEQUENCE [LARGE SCALE GENOMIC DNA]</scope>
    <source>
        <strain evidence="2 3">DSM 21458</strain>
    </source>
</reference>
<evidence type="ECO:0000313" key="2">
    <source>
        <dbReference type="EMBL" id="MBB6096713.1"/>
    </source>
</evidence>
<organism evidence="2 3">
    <name type="scientific">Deinobacterium chartae</name>
    <dbReference type="NCBI Taxonomy" id="521158"/>
    <lineage>
        <taxon>Bacteria</taxon>
        <taxon>Thermotogati</taxon>
        <taxon>Deinococcota</taxon>
        <taxon>Deinococci</taxon>
        <taxon>Deinococcales</taxon>
        <taxon>Deinococcaceae</taxon>
        <taxon>Deinobacterium</taxon>
    </lineage>
</organism>
<proteinExistence type="predicted"/>
<evidence type="ECO:0000256" key="1">
    <source>
        <dbReference type="SAM" id="Phobius"/>
    </source>
</evidence>
<dbReference type="RefSeq" id="WP_183983457.1">
    <property type="nucleotide sequence ID" value="NZ_JACHHG010000001.1"/>
</dbReference>
<sequence length="58" mass="6537">MRTHRLLMWTGIILLSFIIVYSLMNLSVFPGWLVAANVALAAALIAALVLLSRRSRRR</sequence>
<evidence type="ECO:0000313" key="3">
    <source>
        <dbReference type="Proteomes" id="UP000569951"/>
    </source>
</evidence>
<accession>A0A841HV55</accession>
<name>A0A841HV55_9DEIO</name>
<dbReference type="Proteomes" id="UP000569951">
    <property type="component" value="Unassembled WGS sequence"/>
</dbReference>
<protein>
    <submittedName>
        <fullName evidence="2">Flp pilus assembly protein TadB</fullName>
    </submittedName>
</protein>
<gene>
    <name evidence="2" type="ORF">HNR42_000125</name>
</gene>
<dbReference type="EMBL" id="JACHHG010000001">
    <property type="protein sequence ID" value="MBB6096713.1"/>
    <property type="molecule type" value="Genomic_DNA"/>
</dbReference>
<keyword evidence="1" id="KW-1133">Transmembrane helix</keyword>
<keyword evidence="1" id="KW-0812">Transmembrane</keyword>
<keyword evidence="3" id="KW-1185">Reference proteome</keyword>
<keyword evidence="1" id="KW-0472">Membrane</keyword>
<feature type="transmembrane region" description="Helical" evidence="1">
    <location>
        <begin position="7"/>
        <end position="24"/>
    </location>
</feature>
<dbReference type="AlphaFoldDB" id="A0A841HV55"/>